<dbReference type="SUPFAM" id="SSF81301">
    <property type="entry name" value="Nucleotidyltransferase"/>
    <property type="match status" value="1"/>
</dbReference>
<evidence type="ECO:0000256" key="1">
    <source>
        <dbReference type="SAM" id="MobiDB-lite"/>
    </source>
</evidence>
<dbReference type="InterPro" id="IPR043519">
    <property type="entry name" value="NT_sf"/>
</dbReference>
<dbReference type="RefSeq" id="WP_257743142.1">
    <property type="nucleotide sequence ID" value="NZ_CP096115.1"/>
</dbReference>
<feature type="region of interest" description="Disordered" evidence="1">
    <location>
        <begin position="101"/>
        <end position="124"/>
    </location>
</feature>
<dbReference type="CDD" id="cd05403">
    <property type="entry name" value="NT_KNTase_like"/>
    <property type="match status" value="1"/>
</dbReference>
<dbReference type="Proteomes" id="UP001060368">
    <property type="component" value="Chromosome"/>
</dbReference>
<evidence type="ECO:0000313" key="3">
    <source>
        <dbReference type="EMBL" id="UUX93001.1"/>
    </source>
</evidence>
<dbReference type="Pfam" id="PF18765">
    <property type="entry name" value="Polbeta"/>
    <property type="match status" value="1"/>
</dbReference>
<dbReference type="InterPro" id="IPR041633">
    <property type="entry name" value="Polbeta"/>
</dbReference>
<reference evidence="3" key="1">
    <citation type="submission" date="2022-04" db="EMBL/GenBank/DDBJ databases">
        <title>Complete genome of Methanoplanus endosymbiosus DSM 3599.</title>
        <authorList>
            <person name="Chen S.-C."/>
            <person name="You Y.-T."/>
            <person name="Zhou Y.-Z."/>
            <person name="Lai M.-C."/>
        </authorList>
    </citation>
    <scope>NUCLEOTIDE SEQUENCE</scope>
    <source>
        <strain evidence="3">DSM 3599</strain>
    </source>
</reference>
<evidence type="ECO:0000313" key="4">
    <source>
        <dbReference type="Proteomes" id="UP001060368"/>
    </source>
</evidence>
<feature type="domain" description="Polymerase beta nucleotidyltransferase" evidence="2">
    <location>
        <begin position="13"/>
        <end position="102"/>
    </location>
</feature>
<proteinExistence type="predicted"/>
<dbReference type="KEGG" id="mend:L6E24_02420"/>
<dbReference type="InterPro" id="IPR052548">
    <property type="entry name" value="Type_VII_TA_antitoxin"/>
</dbReference>
<dbReference type="EMBL" id="CP096115">
    <property type="protein sequence ID" value="UUX93001.1"/>
    <property type="molecule type" value="Genomic_DNA"/>
</dbReference>
<dbReference type="Gene3D" id="3.30.460.10">
    <property type="entry name" value="Beta Polymerase, domain 2"/>
    <property type="match status" value="1"/>
</dbReference>
<accession>A0A9E7TM60</accession>
<evidence type="ECO:0000259" key="2">
    <source>
        <dbReference type="Pfam" id="PF18765"/>
    </source>
</evidence>
<dbReference type="PANTHER" id="PTHR33933:SF1">
    <property type="entry name" value="PROTEIN ADENYLYLTRANSFERASE MNTA-RELATED"/>
    <property type="match status" value="1"/>
</dbReference>
<sequence>MIFGLNEETISRINSVFSEFSGIEKVIIYGSRAKGNFREGSDIDLTICGKDLSRDLIYELNRRIDSLNLPYSFDISIFNDLKNEELIEHINRAGKIFYSHSSDPESSAPNNKKPDNPDNLISTK</sequence>
<protein>
    <submittedName>
        <fullName evidence="3">Nucleotidyltransferase domain-containing protein</fullName>
    </submittedName>
</protein>
<dbReference type="AlphaFoldDB" id="A0A9E7TM60"/>
<dbReference type="PANTHER" id="PTHR33933">
    <property type="entry name" value="NUCLEOTIDYLTRANSFERASE"/>
    <property type="match status" value="1"/>
</dbReference>
<organism evidence="3 4">
    <name type="scientific">Methanoplanus endosymbiosus</name>
    <dbReference type="NCBI Taxonomy" id="33865"/>
    <lineage>
        <taxon>Archaea</taxon>
        <taxon>Methanobacteriati</taxon>
        <taxon>Methanobacteriota</taxon>
        <taxon>Stenosarchaea group</taxon>
        <taxon>Methanomicrobia</taxon>
        <taxon>Methanomicrobiales</taxon>
        <taxon>Methanomicrobiaceae</taxon>
        <taxon>Methanoplanus</taxon>
    </lineage>
</organism>
<dbReference type="GeneID" id="74306513"/>
<keyword evidence="4" id="KW-1185">Reference proteome</keyword>
<name>A0A9E7TM60_9EURY</name>
<gene>
    <name evidence="3" type="ORF">L6E24_02420</name>
</gene>